<dbReference type="AlphaFoldDB" id="A0A1H5MWL8"/>
<dbReference type="EMBL" id="FNUG01000003">
    <property type="protein sequence ID" value="SEE93031.1"/>
    <property type="molecule type" value="Genomic_DNA"/>
</dbReference>
<evidence type="ECO:0000313" key="2">
    <source>
        <dbReference type="Proteomes" id="UP000199448"/>
    </source>
</evidence>
<sequence length="73" mass="8515">MTDAMEEFKKGLIKLKKLPNGLHNRIISVTIEPLDKQLKFFFQHQEKRDILTAEALKAINQKLNKAYIFSKSL</sequence>
<accession>A0A1H5MWL8</accession>
<dbReference type="Pfam" id="PF20503">
    <property type="entry name" value="DUF6730"/>
    <property type="match status" value="1"/>
</dbReference>
<keyword evidence="2" id="KW-1185">Reference proteome</keyword>
<organism evidence="1 2">
    <name type="scientific">Salinimicrobium catena</name>
    <dbReference type="NCBI Taxonomy" id="390640"/>
    <lineage>
        <taxon>Bacteria</taxon>
        <taxon>Pseudomonadati</taxon>
        <taxon>Bacteroidota</taxon>
        <taxon>Flavobacteriia</taxon>
        <taxon>Flavobacteriales</taxon>
        <taxon>Flavobacteriaceae</taxon>
        <taxon>Salinimicrobium</taxon>
    </lineage>
</organism>
<dbReference type="InterPro" id="IPR046617">
    <property type="entry name" value="DUF6730"/>
</dbReference>
<evidence type="ECO:0000313" key="1">
    <source>
        <dbReference type="EMBL" id="SEE93031.1"/>
    </source>
</evidence>
<protein>
    <submittedName>
        <fullName evidence="1">Uncharacterized protein</fullName>
    </submittedName>
</protein>
<gene>
    <name evidence="1" type="ORF">SAMN04488034_103119</name>
</gene>
<reference evidence="1 2" key="1">
    <citation type="submission" date="2016-10" db="EMBL/GenBank/DDBJ databases">
        <authorList>
            <person name="de Groot N.N."/>
        </authorList>
    </citation>
    <scope>NUCLEOTIDE SEQUENCE [LARGE SCALE GENOMIC DNA]</scope>
    <source>
        <strain evidence="1 2">DSM 23553</strain>
    </source>
</reference>
<dbReference type="Proteomes" id="UP000199448">
    <property type="component" value="Unassembled WGS sequence"/>
</dbReference>
<name>A0A1H5MWL8_9FLAO</name>
<proteinExistence type="predicted"/>
<dbReference type="OrthoDB" id="1449890at2"/>